<dbReference type="PANTHER" id="PTHR31632">
    <property type="entry name" value="IRON TRANSPORTER FTH1"/>
    <property type="match status" value="1"/>
</dbReference>
<feature type="transmembrane region" description="Helical" evidence="7">
    <location>
        <begin position="182"/>
        <end position="204"/>
    </location>
</feature>
<feature type="transmembrane region" description="Helical" evidence="7">
    <location>
        <begin position="109"/>
        <end position="129"/>
    </location>
</feature>
<evidence type="ECO:0000313" key="8">
    <source>
        <dbReference type="EMBL" id="MEL3974261.1"/>
    </source>
</evidence>
<evidence type="ECO:0000256" key="6">
    <source>
        <dbReference type="SAM" id="MobiDB-lite"/>
    </source>
</evidence>
<feature type="transmembrane region" description="Helical" evidence="7">
    <location>
        <begin position="71"/>
        <end position="89"/>
    </location>
</feature>
<dbReference type="Proteomes" id="UP001389717">
    <property type="component" value="Unassembled WGS sequence"/>
</dbReference>
<organism evidence="8 9">
    <name type="scientific">Rossellomorea oryzaecorticis</name>
    <dbReference type="NCBI Taxonomy" id="1396505"/>
    <lineage>
        <taxon>Bacteria</taxon>
        <taxon>Bacillati</taxon>
        <taxon>Bacillota</taxon>
        <taxon>Bacilli</taxon>
        <taxon>Bacillales</taxon>
        <taxon>Bacillaceae</taxon>
        <taxon>Rossellomorea</taxon>
    </lineage>
</organism>
<evidence type="ECO:0000256" key="1">
    <source>
        <dbReference type="ARBA" id="ARBA00004141"/>
    </source>
</evidence>
<dbReference type="EMBL" id="JBBYAF010000047">
    <property type="protein sequence ID" value="MEL3974261.1"/>
    <property type="molecule type" value="Genomic_DNA"/>
</dbReference>
<comment type="caution">
    <text evidence="8">The sequence shown here is derived from an EMBL/GenBank/DDBJ whole genome shotgun (WGS) entry which is preliminary data.</text>
</comment>
<sequence>MDFQAFLITLRESLEAILIVGLITSYLTRLNADQYKKWVYVGVVLALVSSFLVALLFQVVLTGFSSFGAEIYLKVGIMFASVFLLTHMVGWMKKQSKGINTEMQKKINAALTAGSVSAMIIHSYLIVLREGVETVFFFAAISGGDVTKVFTSYGALSGLLLAMVLGYAFFSGTMKFKLKTFFNVTGVLIMLIAAGLLVQGVGILQDLGKMGSLYTTAEGKPEAVYNIVEIMPEHFQDELHYERDTGNEVLISGQVGLFMAAMFGYSHNPTVEQILAYWLYFGFVFLWMYLIRTDKIINPFRKSSVPAGPEQQKKTIKKSDDMKSINA</sequence>
<dbReference type="Pfam" id="PF03239">
    <property type="entry name" value="FTR1"/>
    <property type="match status" value="1"/>
</dbReference>
<keyword evidence="3 7" id="KW-0812">Transmembrane</keyword>
<evidence type="ECO:0000256" key="7">
    <source>
        <dbReference type="SAM" id="Phobius"/>
    </source>
</evidence>
<comment type="similarity">
    <text evidence="2">Belongs to the oxidase-dependent Fe transporter (OFeT) (TC 9.A.10.1) family.</text>
</comment>
<proteinExistence type="inferred from homology"/>
<name>A0ABU9KDR6_9BACI</name>
<protein>
    <submittedName>
        <fullName evidence="8">FTR1 family protein</fullName>
    </submittedName>
</protein>
<feature type="compositionally biased region" description="Basic and acidic residues" evidence="6">
    <location>
        <begin position="311"/>
        <end position="327"/>
    </location>
</feature>
<keyword evidence="4 7" id="KW-1133">Transmembrane helix</keyword>
<keyword evidence="5 7" id="KW-0472">Membrane</keyword>
<accession>A0ABU9KDR6</accession>
<feature type="transmembrane region" description="Helical" evidence="7">
    <location>
        <begin position="39"/>
        <end position="59"/>
    </location>
</feature>
<evidence type="ECO:0000256" key="4">
    <source>
        <dbReference type="ARBA" id="ARBA00022989"/>
    </source>
</evidence>
<gene>
    <name evidence="8" type="ORF">AAEO50_18395</name>
</gene>
<feature type="transmembrane region" description="Helical" evidence="7">
    <location>
        <begin position="149"/>
        <end position="170"/>
    </location>
</feature>
<dbReference type="InterPro" id="IPR004923">
    <property type="entry name" value="FTR1/Fip1/EfeU"/>
</dbReference>
<dbReference type="RefSeq" id="WP_341985781.1">
    <property type="nucleotide sequence ID" value="NZ_JBBYAF010000047.1"/>
</dbReference>
<reference evidence="8 9" key="1">
    <citation type="submission" date="2024-04" db="EMBL/GenBank/DDBJ databases">
        <title>Bacillus oryzaecorticis sp. nov., a moderately halophilic bacterium isolated from rice husks.</title>
        <authorList>
            <person name="Zhu H.-S."/>
        </authorList>
    </citation>
    <scope>NUCLEOTIDE SEQUENCE [LARGE SCALE GENOMIC DNA]</scope>
    <source>
        <strain evidence="8 9">ZC255</strain>
    </source>
</reference>
<feature type="transmembrane region" description="Helical" evidence="7">
    <location>
        <begin position="274"/>
        <end position="291"/>
    </location>
</feature>
<feature type="region of interest" description="Disordered" evidence="6">
    <location>
        <begin position="302"/>
        <end position="327"/>
    </location>
</feature>
<evidence type="ECO:0000256" key="5">
    <source>
        <dbReference type="ARBA" id="ARBA00023136"/>
    </source>
</evidence>
<evidence type="ECO:0000256" key="2">
    <source>
        <dbReference type="ARBA" id="ARBA00008333"/>
    </source>
</evidence>
<dbReference type="PANTHER" id="PTHR31632:SF2">
    <property type="entry name" value="PLASMA MEMBRANE IRON PERMEASE"/>
    <property type="match status" value="1"/>
</dbReference>
<feature type="transmembrane region" description="Helical" evidence="7">
    <location>
        <begin position="6"/>
        <end position="27"/>
    </location>
</feature>
<keyword evidence="9" id="KW-1185">Reference proteome</keyword>
<evidence type="ECO:0000313" key="9">
    <source>
        <dbReference type="Proteomes" id="UP001389717"/>
    </source>
</evidence>
<comment type="subcellular location">
    <subcellularLocation>
        <location evidence="1">Membrane</location>
        <topology evidence="1">Multi-pass membrane protein</topology>
    </subcellularLocation>
</comment>
<evidence type="ECO:0000256" key="3">
    <source>
        <dbReference type="ARBA" id="ARBA00022692"/>
    </source>
</evidence>